<feature type="domain" description="Enoyl reductase (ER)" evidence="3">
    <location>
        <begin position="2"/>
        <end position="197"/>
    </location>
</feature>
<dbReference type="PANTHER" id="PTHR48106">
    <property type="entry name" value="QUINONE OXIDOREDUCTASE PIG3-RELATED"/>
    <property type="match status" value="1"/>
</dbReference>
<dbReference type="SMART" id="SM00829">
    <property type="entry name" value="PKS_ER"/>
    <property type="match status" value="1"/>
</dbReference>
<evidence type="ECO:0000313" key="5">
    <source>
        <dbReference type="Proteomes" id="UP000484842"/>
    </source>
</evidence>
<dbReference type="EMBL" id="WBSL01000013">
    <property type="protein sequence ID" value="MPY68011.1"/>
    <property type="molecule type" value="Genomic_DNA"/>
</dbReference>
<dbReference type="Proteomes" id="UP000484842">
    <property type="component" value="Unassembled WGS sequence"/>
</dbReference>
<dbReference type="SUPFAM" id="SSF51735">
    <property type="entry name" value="NAD(P)-binding Rossmann-fold domains"/>
    <property type="match status" value="1"/>
</dbReference>
<evidence type="ECO:0000256" key="1">
    <source>
        <dbReference type="ARBA" id="ARBA00022857"/>
    </source>
</evidence>
<proteinExistence type="predicted"/>
<keyword evidence="5" id="KW-1185">Reference proteome</keyword>
<accession>A0A7X1NY88</accession>
<dbReference type="Gene3D" id="3.40.50.720">
    <property type="entry name" value="NAD(P)-binding Rossmann-like Domain"/>
    <property type="match status" value="1"/>
</dbReference>
<dbReference type="GO" id="GO:0016651">
    <property type="term" value="F:oxidoreductase activity, acting on NAD(P)H"/>
    <property type="evidence" value="ECO:0007669"/>
    <property type="project" value="TreeGrafter"/>
</dbReference>
<evidence type="ECO:0000256" key="2">
    <source>
        <dbReference type="ARBA" id="ARBA00023002"/>
    </source>
</evidence>
<reference evidence="4 5" key="1">
    <citation type="submission" date="2019-10" db="EMBL/GenBank/DDBJ databases">
        <title>Deinococcus sp. isolated from soil.</title>
        <authorList>
            <person name="Li Y."/>
            <person name="Wang J."/>
        </authorList>
    </citation>
    <scope>NUCLEOTIDE SEQUENCE [LARGE SCALE GENOMIC DNA]</scope>
    <source>
        <strain evidence="4 5">SDU3-2</strain>
    </source>
</reference>
<evidence type="ECO:0000313" key="4">
    <source>
        <dbReference type="EMBL" id="MPY68011.1"/>
    </source>
</evidence>
<dbReference type="Gene3D" id="3.90.180.10">
    <property type="entry name" value="Medium-chain alcohol dehydrogenases, catalytic domain"/>
    <property type="match status" value="1"/>
</dbReference>
<name>A0A7X1NY88_9DEIO</name>
<dbReference type="InterPro" id="IPR020843">
    <property type="entry name" value="ER"/>
</dbReference>
<keyword evidence="1" id="KW-0521">NADP</keyword>
<gene>
    <name evidence="4" type="ORF">F8S09_15235</name>
</gene>
<dbReference type="InterPro" id="IPR036291">
    <property type="entry name" value="NAD(P)-bd_dom_sf"/>
</dbReference>
<dbReference type="Pfam" id="PF13602">
    <property type="entry name" value="ADH_zinc_N_2"/>
    <property type="match status" value="1"/>
</dbReference>
<dbReference type="GO" id="GO:0070402">
    <property type="term" value="F:NADPH binding"/>
    <property type="evidence" value="ECO:0007669"/>
    <property type="project" value="TreeGrafter"/>
</dbReference>
<evidence type="ECO:0000259" key="3">
    <source>
        <dbReference type="SMART" id="SM00829"/>
    </source>
</evidence>
<keyword evidence="2" id="KW-0560">Oxidoreductase</keyword>
<protein>
    <submittedName>
        <fullName evidence="4">Zinc-binding dehydrogenase</fullName>
    </submittedName>
</protein>
<sequence>MSTPLRFLRRAGGVILGSTANDVRAWNPHTGQPLWQVGAGDPIGPFAVEGSTAVFTARLGAEAIDHTREDFAARALELTGNQGVDVILDTVGGETLGRGLTCLAPFGRLVTFGGSGGGAARVAAPLLHRTNRAVVGYSSGHLRRTRPAAVGELARQGLELLASGTVRLQIGARFALPDAAAAHDLMESRASQGKVLLALPEDL</sequence>
<organism evidence="4 5">
    <name type="scientific">Deinococcus terrestris</name>
    <dbReference type="NCBI Taxonomy" id="2651870"/>
    <lineage>
        <taxon>Bacteria</taxon>
        <taxon>Thermotogati</taxon>
        <taxon>Deinococcota</taxon>
        <taxon>Deinococci</taxon>
        <taxon>Deinococcales</taxon>
        <taxon>Deinococcaceae</taxon>
        <taxon>Deinococcus</taxon>
    </lineage>
</organism>
<dbReference type="AlphaFoldDB" id="A0A7X1NY88"/>
<comment type="caution">
    <text evidence="4">The sequence shown here is derived from an EMBL/GenBank/DDBJ whole genome shotgun (WGS) entry which is preliminary data.</text>
</comment>